<keyword evidence="6" id="KW-0862">Zinc</keyword>
<feature type="region of interest" description="Disordered" evidence="12">
    <location>
        <begin position="491"/>
        <end position="510"/>
    </location>
</feature>
<dbReference type="InterPro" id="IPR013087">
    <property type="entry name" value="Znf_C2H2_type"/>
</dbReference>
<keyword evidence="4" id="KW-0677">Repeat</keyword>
<dbReference type="PANTHER" id="PTHR23235">
    <property type="entry name" value="KRUEPPEL-LIKE TRANSCRIPTION FACTOR"/>
    <property type="match status" value="1"/>
</dbReference>
<gene>
    <name evidence="14" type="ORF">AB205_0066170</name>
</gene>
<keyword evidence="10" id="KW-0539">Nucleus</keyword>
<dbReference type="InterPro" id="IPR036236">
    <property type="entry name" value="Znf_C2H2_sf"/>
</dbReference>
<evidence type="ECO:0000256" key="9">
    <source>
        <dbReference type="ARBA" id="ARBA00023163"/>
    </source>
</evidence>
<dbReference type="AlphaFoldDB" id="A0A2G9QE23"/>
<protein>
    <recommendedName>
        <fullName evidence="13">C2H2-type domain-containing protein</fullName>
    </recommendedName>
</protein>
<feature type="domain" description="C2H2-type" evidence="13">
    <location>
        <begin position="526"/>
        <end position="553"/>
    </location>
</feature>
<evidence type="ECO:0000256" key="10">
    <source>
        <dbReference type="ARBA" id="ARBA00023242"/>
    </source>
</evidence>
<keyword evidence="9" id="KW-0804">Transcription</keyword>
<organism evidence="14 15">
    <name type="scientific">Aquarana catesbeiana</name>
    <name type="common">American bullfrog</name>
    <name type="synonym">Rana catesbeiana</name>
    <dbReference type="NCBI Taxonomy" id="8400"/>
    <lineage>
        <taxon>Eukaryota</taxon>
        <taxon>Metazoa</taxon>
        <taxon>Chordata</taxon>
        <taxon>Craniata</taxon>
        <taxon>Vertebrata</taxon>
        <taxon>Euteleostomi</taxon>
        <taxon>Amphibia</taxon>
        <taxon>Batrachia</taxon>
        <taxon>Anura</taxon>
        <taxon>Neobatrachia</taxon>
        <taxon>Ranoidea</taxon>
        <taxon>Ranidae</taxon>
        <taxon>Aquarana</taxon>
    </lineage>
</organism>
<evidence type="ECO:0000313" key="14">
    <source>
        <dbReference type="EMBL" id="PIO13850.1"/>
    </source>
</evidence>
<keyword evidence="8" id="KW-0238">DNA-binding</keyword>
<feature type="domain" description="C2H2-type" evidence="13">
    <location>
        <begin position="554"/>
        <end position="581"/>
    </location>
</feature>
<dbReference type="EMBL" id="KZ007343">
    <property type="protein sequence ID" value="PIO13850.1"/>
    <property type="molecule type" value="Genomic_DNA"/>
</dbReference>
<dbReference type="SUPFAM" id="SSF57667">
    <property type="entry name" value="beta-beta-alpha zinc fingers"/>
    <property type="match status" value="2"/>
</dbReference>
<sequence length="641" mass="71921">MEEWEYLEGHKDLYKDVMMEDHHTLPDPEEPLAKDVSSGGFHPCLSKCCSKNKEKKCRETHRRGNGLECGKQKICQRQEGKDRPMNCVTHVKEGENLTNLPSTHHSHEVLTSYGGGEQTQYTSTPMKEGDHFTNLPSTHHSHKGLASFGDQTQYIASPVKEGENLTNLPTTHHSHEGPTSYKGDQTQYIASPVVEGDHFMDFPTPHHTSHSHEGPALQEEDQTQYISTLMKEREHLTDLPSTQHTPPHSHEGPASYGGDLTQYTSTPMKKGDHFIDFPTNQHTSPHSHEGPGWYGGDLTGCTPLKEEPCLSIEGPPPNNDIYNHRDTPQGLCTKIKEEPRSCEAVNPVDTHPHSFPSSHIKEEPPSCEEVDLPRSGTNFLTSSTAYPSSRIRVEPSSCVGGDFPDIFLPIDMYEEPELPAYAPTDQLYADTGILGYNGWDVGSDPLHNSMIVTCPKRGENISNRDQRSCVADRPVPYPDWWRTFGGGPTVAVPGRGASSGKSLSHYERERRFSRQPRFPARDTPRFFCFECGKYFSSNPHLIRHQRIHTGEKPFSCTDCGKSFNQKSILVTHQRTHTGEKPFVCSLCGKSFIKSSNLVTHQRIHGGEKPFCCPDCGKSFMKSSSLVAHQRTHRGRRQFPFF</sequence>
<dbReference type="GO" id="GO:0000978">
    <property type="term" value="F:RNA polymerase II cis-regulatory region sequence-specific DNA binding"/>
    <property type="evidence" value="ECO:0007669"/>
    <property type="project" value="TreeGrafter"/>
</dbReference>
<evidence type="ECO:0000256" key="7">
    <source>
        <dbReference type="ARBA" id="ARBA00023015"/>
    </source>
</evidence>
<feature type="domain" description="C2H2-type" evidence="13">
    <location>
        <begin position="610"/>
        <end position="637"/>
    </location>
</feature>
<dbReference type="Pfam" id="PF00096">
    <property type="entry name" value="zf-C2H2"/>
    <property type="match status" value="4"/>
</dbReference>
<feature type="domain" description="C2H2-type" evidence="13">
    <location>
        <begin position="582"/>
        <end position="609"/>
    </location>
</feature>
<dbReference type="PANTHER" id="PTHR23235:SF152">
    <property type="entry name" value="SI:DKEY-210J14.3"/>
    <property type="match status" value="1"/>
</dbReference>
<dbReference type="FunFam" id="3.30.160.60:FF:002343">
    <property type="entry name" value="Zinc finger protein 33A"/>
    <property type="match status" value="1"/>
</dbReference>
<evidence type="ECO:0000256" key="3">
    <source>
        <dbReference type="ARBA" id="ARBA00022723"/>
    </source>
</evidence>
<keyword evidence="7" id="KW-0805">Transcription regulation</keyword>
<evidence type="ECO:0000256" key="12">
    <source>
        <dbReference type="SAM" id="MobiDB-lite"/>
    </source>
</evidence>
<dbReference type="PROSITE" id="PS50157">
    <property type="entry name" value="ZINC_FINGER_C2H2_2"/>
    <property type="match status" value="4"/>
</dbReference>
<reference evidence="15" key="1">
    <citation type="journal article" date="2017" name="Nat. Commun.">
        <title>The North American bullfrog draft genome provides insight into hormonal regulation of long noncoding RNA.</title>
        <authorList>
            <person name="Hammond S.A."/>
            <person name="Warren R.L."/>
            <person name="Vandervalk B.P."/>
            <person name="Kucuk E."/>
            <person name="Khan H."/>
            <person name="Gibb E.A."/>
            <person name="Pandoh P."/>
            <person name="Kirk H."/>
            <person name="Zhao Y."/>
            <person name="Jones M."/>
            <person name="Mungall A.J."/>
            <person name="Coope R."/>
            <person name="Pleasance S."/>
            <person name="Moore R.A."/>
            <person name="Holt R.A."/>
            <person name="Round J.M."/>
            <person name="Ohora S."/>
            <person name="Walle B.V."/>
            <person name="Veldhoen N."/>
            <person name="Helbing C.C."/>
            <person name="Birol I."/>
        </authorList>
    </citation>
    <scope>NUCLEOTIDE SEQUENCE [LARGE SCALE GENOMIC DNA]</scope>
</reference>
<dbReference type="PROSITE" id="PS00028">
    <property type="entry name" value="ZINC_FINGER_C2H2_1"/>
    <property type="match status" value="4"/>
</dbReference>
<evidence type="ECO:0000256" key="5">
    <source>
        <dbReference type="ARBA" id="ARBA00022771"/>
    </source>
</evidence>
<evidence type="ECO:0000256" key="8">
    <source>
        <dbReference type="ARBA" id="ARBA00023125"/>
    </source>
</evidence>
<evidence type="ECO:0000256" key="11">
    <source>
        <dbReference type="PROSITE-ProRule" id="PRU00042"/>
    </source>
</evidence>
<dbReference type="Proteomes" id="UP000228934">
    <property type="component" value="Unassembled WGS sequence"/>
</dbReference>
<feature type="region of interest" description="Disordered" evidence="12">
    <location>
        <begin position="238"/>
        <end position="270"/>
    </location>
</feature>
<accession>A0A2G9QE23</accession>
<evidence type="ECO:0000256" key="1">
    <source>
        <dbReference type="ARBA" id="ARBA00004123"/>
    </source>
</evidence>
<comment type="subcellular location">
    <subcellularLocation>
        <location evidence="1">Nucleus</location>
    </subcellularLocation>
</comment>
<evidence type="ECO:0000259" key="13">
    <source>
        <dbReference type="PROSITE" id="PS50157"/>
    </source>
</evidence>
<dbReference type="Gene3D" id="3.30.160.60">
    <property type="entry name" value="Classic Zinc Finger"/>
    <property type="match status" value="4"/>
</dbReference>
<keyword evidence="15" id="KW-1185">Reference proteome</keyword>
<dbReference type="SMART" id="SM00355">
    <property type="entry name" value="ZnF_C2H2"/>
    <property type="match status" value="4"/>
</dbReference>
<name>A0A2G9QE23_AQUCT</name>
<comment type="similarity">
    <text evidence="2">Belongs to the krueppel C2H2-type zinc-finger protein family.</text>
</comment>
<dbReference type="FunFam" id="3.30.160.60:FF:000557">
    <property type="entry name" value="zinc finger and SCAN domain-containing protein 29"/>
    <property type="match status" value="1"/>
</dbReference>
<dbReference type="FunFam" id="3.30.160.60:FF:001498">
    <property type="entry name" value="Zinc finger protein 404"/>
    <property type="match status" value="1"/>
</dbReference>
<dbReference type="GO" id="GO:0000981">
    <property type="term" value="F:DNA-binding transcription factor activity, RNA polymerase II-specific"/>
    <property type="evidence" value="ECO:0007669"/>
    <property type="project" value="TreeGrafter"/>
</dbReference>
<keyword evidence="3" id="KW-0479">Metal-binding</keyword>
<evidence type="ECO:0000256" key="4">
    <source>
        <dbReference type="ARBA" id="ARBA00022737"/>
    </source>
</evidence>
<dbReference type="FunFam" id="3.30.160.60:FF:000275">
    <property type="entry name" value="zinc finger protein 90 homolog"/>
    <property type="match status" value="1"/>
</dbReference>
<evidence type="ECO:0000313" key="15">
    <source>
        <dbReference type="Proteomes" id="UP000228934"/>
    </source>
</evidence>
<dbReference type="OrthoDB" id="6077919at2759"/>
<keyword evidence="5 11" id="KW-0863">Zinc-finger</keyword>
<proteinExistence type="inferred from homology"/>
<dbReference type="GO" id="GO:0008270">
    <property type="term" value="F:zinc ion binding"/>
    <property type="evidence" value="ECO:0007669"/>
    <property type="project" value="UniProtKB-KW"/>
</dbReference>
<feature type="region of interest" description="Disordered" evidence="12">
    <location>
        <begin position="347"/>
        <end position="371"/>
    </location>
</feature>
<evidence type="ECO:0000256" key="2">
    <source>
        <dbReference type="ARBA" id="ARBA00006991"/>
    </source>
</evidence>
<evidence type="ECO:0000256" key="6">
    <source>
        <dbReference type="ARBA" id="ARBA00022833"/>
    </source>
</evidence>
<dbReference type="GO" id="GO:0005634">
    <property type="term" value="C:nucleus"/>
    <property type="evidence" value="ECO:0007669"/>
    <property type="project" value="UniProtKB-SubCell"/>
</dbReference>